<comment type="caution">
    <text evidence="1">The sequence shown here is derived from an EMBL/GenBank/DDBJ whole genome shotgun (WGS) entry which is preliminary data.</text>
</comment>
<reference evidence="2" key="1">
    <citation type="journal article" date="2019" name="Int. J. Syst. Evol. Microbiol.">
        <title>The Global Catalogue of Microorganisms (GCM) 10K type strain sequencing project: providing services to taxonomists for standard genome sequencing and annotation.</title>
        <authorList>
            <consortium name="The Broad Institute Genomics Platform"/>
            <consortium name="The Broad Institute Genome Sequencing Center for Infectious Disease"/>
            <person name="Wu L."/>
            <person name="Ma J."/>
        </authorList>
    </citation>
    <scope>NUCLEOTIDE SEQUENCE [LARGE SCALE GENOMIC DNA]</scope>
    <source>
        <strain evidence="2">CGMCC 1.8957</strain>
    </source>
</reference>
<proteinExistence type="predicted"/>
<keyword evidence="2" id="KW-1185">Reference proteome</keyword>
<organism evidence="1 2">
    <name type="scientific">Sphingomonas glacialis</name>
    <dbReference type="NCBI Taxonomy" id="658225"/>
    <lineage>
        <taxon>Bacteria</taxon>
        <taxon>Pseudomonadati</taxon>
        <taxon>Pseudomonadota</taxon>
        <taxon>Alphaproteobacteria</taxon>
        <taxon>Sphingomonadales</taxon>
        <taxon>Sphingomonadaceae</taxon>
        <taxon>Sphingomonas</taxon>
    </lineage>
</organism>
<gene>
    <name evidence="1" type="ORF">GCM10008023_13000</name>
</gene>
<protein>
    <submittedName>
        <fullName evidence="1">Uncharacterized protein</fullName>
    </submittedName>
</protein>
<accession>A0ABQ3LD98</accession>
<dbReference type="Proteomes" id="UP000652430">
    <property type="component" value="Unassembled WGS sequence"/>
</dbReference>
<evidence type="ECO:0000313" key="2">
    <source>
        <dbReference type="Proteomes" id="UP000652430"/>
    </source>
</evidence>
<dbReference type="RefSeq" id="WP_229839251.1">
    <property type="nucleotide sequence ID" value="NZ_BNAQ01000001.1"/>
</dbReference>
<dbReference type="EMBL" id="BNAQ01000001">
    <property type="protein sequence ID" value="GHH12609.1"/>
    <property type="molecule type" value="Genomic_DNA"/>
</dbReference>
<name>A0ABQ3LD98_9SPHN</name>
<evidence type="ECO:0000313" key="1">
    <source>
        <dbReference type="EMBL" id="GHH12609.1"/>
    </source>
</evidence>
<sequence length="233" mass="26208">MIEPKWLEQTFIVTNRADAPLQSMMDDISLDDESLDVKVATYRSFVHAHPTQTNYFQPVLDRLEVIPSRFDIQRRSIILESRSDYYVLRYAAVYLGKETSPLMPGLGAGTLGALVALHLGWGLEMLFVVDGDKQGVFERRRYIEEFGLSENSIITLTDMDQDLKVIEDILDANAKHAISSHLNIKSDPTKAQIKRFFQESIASGVQVNLGEGFNKIALKLLDSLEHHLANVGS</sequence>